<keyword evidence="1" id="KW-0812">Transmembrane</keyword>
<feature type="transmembrane region" description="Helical" evidence="1">
    <location>
        <begin position="193"/>
        <end position="211"/>
    </location>
</feature>
<organism evidence="2 3">
    <name type="scientific">Paraglaciecola mesophila</name>
    <dbReference type="NCBI Taxonomy" id="197222"/>
    <lineage>
        <taxon>Bacteria</taxon>
        <taxon>Pseudomonadati</taxon>
        <taxon>Pseudomonadota</taxon>
        <taxon>Gammaproteobacteria</taxon>
        <taxon>Alteromonadales</taxon>
        <taxon>Alteromonadaceae</taxon>
        <taxon>Paraglaciecola</taxon>
    </lineage>
</organism>
<feature type="transmembrane region" description="Helical" evidence="1">
    <location>
        <begin position="43"/>
        <end position="64"/>
    </location>
</feature>
<name>A0A857JL46_9ALTE</name>
<evidence type="ECO:0000313" key="2">
    <source>
        <dbReference type="EMBL" id="QHJ12785.1"/>
    </source>
</evidence>
<evidence type="ECO:0000313" key="3">
    <source>
        <dbReference type="Proteomes" id="UP000464524"/>
    </source>
</evidence>
<keyword evidence="3" id="KW-1185">Reference proteome</keyword>
<gene>
    <name evidence="2" type="ORF">FX988_03043</name>
</gene>
<protein>
    <recommendedName>
        <fullName evidence="4">Transmembrane protein</fullName>
    </recommendedName>
</protein>
<feature type="transmembrane region" description="Helical" evidence="1">
    <location>
        <begin position="109"/>
        <end position="131"/>
    </location>
</feature>
<dbReference type="EMBL" id="CP047656">
    <property type="protein sequence ID" value="QHJ12785.1"/>
    <property type="molecule type" value="Genomic_DNA"/>
</dbReference>
<feature type="transmembrane region" description="Helical" evidence="1">
    <location>
        <begin position="217"/>
        <end position="240"/>
    </location>
</feature>
<evidence type="ECO:0000256" key="1">
    <source>
        <dbReference type="SAM" id="Phobius"/>
    </source>
</evidence>
<dbReference type="InterPro" id="IPR047798">
    <property type="entry name" value="BPSS1780-like"/>
</dbReference>
<feature type="transmembrane region" description="Helical" evidence="1">
    <location>
        <begin position="70"/>
        <end position="88"/>
    </location>
</feature>
<accession>A0A857JL46</accession>
<evidence type="ECO:0008006" key="4">
    <source>
        <dbReference type="Google" id="ProtNLM"/>
    </source>
</evidence>
<dbReference type="KEGG" id="pmes:FX988_03043"/>
<dbReference type="AlphaFoldDB" id="A0A857JL46"/>
<sequence length="269" mass="30061">MQPSPNSSPSHNGPEYRLVFPKVCKTKNVISWLREGKLHFKRYPGAWVTCILIWFVFSLLMSVIPIVGQLAGGLLNYVFIAGLMLGCYESEREKPFTSQYMFAGFKHNLPKLVGLGVVSMLVSGLIMWITLGDTYMAMLSENMEALPADFDVNNLAISVLIATLLLIPLMMALWFAPVLIIRHDLSIFAALRLSFVACFLNTLPFFVYGLILLPMFLFGMFTLGLGFLIVLPVMLVSIYASYVQIFLEPVAAVEQGINEDPDQETNESE</sequence>
<dbReference type="Proteomes" id="UP000464524">
    <property type="component" value="Chromosome"/>
</dbReference>
<reference evidence="2 3" key="1">
    <citation type="submission" date="2019-12" db="EMBL/GenBank/DDBJ databases">
        <title>Genome sequencing and assembly of endphytes of Porphyra tenera.</title>
        <authorList>
            <person name="Park J.M."/>
            <person name="Shin R."/>
            <person name="Jo S.H."/>
        </authorList>
    </citation>
    <scope>NUCLEOTIDE SEQUENCE [LARGE SCALE GENOMIC DNA]</scope>
    <source>
        <strain evidence="2 3">GPM4</strain>
    </source>
</reference>
<keyword evidence="1" id="KW-1133">Transmembrane helix</keyword>
<keyword evidence="1" id="KW-0472">Membrane</keyword>
<dbReference type="NCBIfam" id="NF041043">
    <property type="entry name" value="BPSS1780_fam"/>
    <property type="match status" value="1"/>
</dbReference>
<feature type="transmembrane region" description="Helical" evidence="1">
    <location>
        <begin position="155"/>
        <end position="181"/>
    </location>
</feature>
<proteinExistence type="predicted"/>
<dbReference type="OrthoDB" id="5298483at2"/>